<evidence type="ECO:0000313" key="1">
    <source>
        <dbReference type="EMBL" id="RAL38777.1"/>
    </source>
</evidence>
<name>A0A328CZ58_9ASTE</name>
<accession>A0A328CZ58</accession>
<gene>
    <name evidence="1" type="ORF">DM860_013458</name>
</gene>
<keyword evidence="2" id="KW-1185">Reference proteome</keyword>
<dbReference type="Proteomes" id="UP000249390">
    <property type="component" value="Unassembled WGS sequence"/>
</dbReference>
<organism evidence="1 2">
    <name type="scientific">Cuscuta australis</name>
    <dbReference type="NCBI Taxonomy" id="267555"/>
    <lineage>
        <taxon>Eukaryota</taxon>
        <taxon>Viridiplantae</taxon>
        <taxon>Streptophyta</taxon>
        <taxon>Embryophyta</taxon>
        <taxon>Tracheophyta</taxon>
        <taxon>Spermatophyta</taxon>
        <taxon>Magnoliopsida</taxon>
        <taxon>eudicotyledons</taxon>
        <taxon>Gunneridae</taxon>
        <taxon>Pentapetalae</taxon>
        <taxon>asterids</taxon>
        <taxon>lamiids</taxon>
        <taxon>Solanales</taxon>
        <taxon>Convolvulaceae</taxon>
        <taxon>Cuscuteae</taxon>
        <taxon>Cuscuta</taxon>
        <taxon>Cuscuta subgen. Grammica</taxon>
        <taxon>Cuscuta sect. Cleistogrammica</taxon>
    </lineage>
</organism>
<sequence>MTSDYESEVSDCLPTRFCLNLFLISGEFKVDGLPFVRLSGTGQRQIVADGGSARCLELWSRGKVGLLGSLPRVVEFKEANDV</sequence>
<comment type="caution">
    <text evidence="1">The sequence shown here is derived from an EMBL/GenBank/DDBJ whole genome shotgun (WGS) entry which is preliminary data.</text>
</comment>
<protein>
    <submittedName>
        <fullName evidence="1">Uncharacterized protein</fullName>
    </submittedName>
</protein>
<reference evidence="1 2" key="1">
    <citation type="submission" date="2018-06" db="EMBL/GenBank/DDBJ databases">
        <title>The Genome of Cuscuta australis (Dodder) Provides Insight into the Evolution of Plant Parasitism.</title>
        <authorList>
            <person name="Liu H."/>
        </authorList>
    </citation>
    <scope>NUCLEOTIDE SEQUENCE [LARGE SCALE GENOMIC DNA]</scope>
    <source>
        <strain evidence="2">cv. Yunnan</strain>
        <tissue evidence="1">Vines</tissue>
    </source>
</reference>
<proteinExistence type="predicted"/>
<dbReference type="EMBL" id="NQVE01000206">
    <property type="protein sequence ID" value="RAL38777.1"/>
    <property type="molecule type" value="Genomic_DNA"/>
</dbReference>
<evidence type="ECO:0000313" key="2">
    <source>
        <dbReference type="Proteomes" id="UP000249390"/>
    </source>
</evidence>
<dbReference type="AlphaFoldDB" id="A0A328CZ58"/>